<dbReference type="RefSeq" id="WP_196425756.1">
    <property type="nucleotide sequence ID" value="NZ_CABVGP010000003.1"/>
</dbReference>
<dbReference type="InterPro" id="IPR000073">
    <property type="entry name" value="AB_hydrolase_1"/>
</dbReference>
<dbReference type="Proteomes" id="UP000399805">
    <property type="component" value="Unassembled WGS sequence"/>
</dbReference>
<dbReference type="EMBL" id="CABVGP010000003">
    <property type="protein sequence ID" value="VVJ22736.1"/>
    <property type="molecule type" value="Genomic_DNA"/>
</dbReference>
<protein>
    <recommendedName>
        <fullName evidence="2">AB hydrolase-1 domain-containing protein</fullName>
    </recommendedName>
</protein>
<dbReference type="AlphaFoldDB" id="A0A6I8LZ34"/>
<accession>A0A6I8LZ34</accession>
<feature type="region of interest" description="Disordered" evidence="1">
    <location>
        <begin position="117"/>
        <end position="184"/>
    </location>
</feature>
<dbReference type="InterPro" id="IPR029058">
    <property type="entry name" value="AB_hydrolase_fold"/>
</dbReference>
<evidence type="ECO:0000313" key="4">
    <source>
        <dbReference type="Proteomes" id="UP000399805"/>
    </source>
</evidence>
<feature type="compositionally biased region" description="Polar residues" evidence="1">
    <location>
        <begin position="148"/>
        <end position="163"/>
    </location>
</feature>
<dbReference type="Pfam" id="PF00561">
    <property type="entry name" value="Abhydrolase_1"/>
    <property type="match status" value="1"/>
</dbReference>
<dbReference type="Gene3D" id="3.40.50.1820">
    <property type="entry name" value="alpha/beta hydrolase"/>
    <property type="match status" value="1"/>
</dbReference>
<organism evidence="3 4">
    <name type="scientific">Amycolatopsis camponoti</name>
    <dbReference type="NCBI Taxonomy" id="2606593"/>
    <lineage>
        <taxon>Bacteria</taxon>
        <taxon>Bacillati</taxon>
        <taxon>Actinomycetota</taxon>
        <taxon>Actinomycetes</taxon>
        <taxon>Pseudonocardiales</taxon>
        <taxon>Pseudonocardiaceae</taxon>
        <taxon>Amycolatopsis</taxon>
    </lineage>
</organism>
<evidence type="ECO:0000259" key="2">
    <source>
        <dbReference type="Pfam" id="PF00561"/>
    </source>
</evidence>
<keyword evidence="4" id="KW-1185">Reference proteome</keyword>
<sequence>MAITRYAVGGSDVRRAPVVLVHGGNEAGWVWERYARFLAEDGWDVVVFDWLHHGRSERLPAAEFLSRSILDVARHELPAVIETLGPNRPALPRDERPDAQGFVSRFQLCAPPPLRFAGHSVPPPRSVSGKFETNSGARTAPTLRLGEQSRQPSLSITRQTGTDSLDVASTRRGPSWDVDTPTLE</sequence>
<reference evidence="3 4" key="1">
    <citation type="submission" date="2019-09" db="EMBL/GenBank/DDBJ databases">
        <authorList>
            <person name="Leyn A S."/>
        </authorList>
    </citation>
    <scope>NUCLEOTIDE SEQUENCE [LARGE SCALE GENOMIC DNA]</scope>
    <source>
        <strain evidence="3">AA231_1</strain>
    </source>
</reference>
<feature type="domain" description="AB hydrolase-1" evidence="2">
    <location>
        <begin position="17"/>
        <end position="64"/>
    </location>
</feature>
<evidence type="ECO:0000256" key="1">
    <source>
        <dbReference type="SAM" id="MobiDB-lite"/>
    </source>
</evidence>
<dbReference type="SUPFAM" id="SSF53474">
    <property type="entry name" value="alpha/beta-Hydrolases"/>
    <property type="match status" value="1"/>
</dbReference>
<gene>
    <name evidence="3" type="ORF">AA23TX_07653</name>
</gene>
<proteinExistence type="predicted"/>
<dbReference type="GO" id="GO:0003824">
    <property type="term" value="F:catalytic activity"/>
    <property type="evidence" value="ECO:0007669"/>
    <property type="project" value="UniProtKB-ARBA"/>
</dbReference>
<evidence type="ECO:0000313" key="3">
    <source>
        <dbReference type="EMBL" id="VVJ22736.1"/>
    </source>
</evidence>
<name>A0A6I8LZ34_9PSEU</name>